<dbReference type="GeneID" id="96879180"/>
<proteinExistence type="predicted"/>
<reference evidence="1" key="1">
    <citation type="journal article" date="2010" name="Insect Mol. Biol.">
        <title>The draft genome sequence of Arsenophonus nasoniae, son-killer bacterium of Nasonia vitripennis, reveals genes associated with virulence and symbiosis.</title>
        <authorList>
            <person name="Wilkes T."/>
            <person name="Darby A.C."/>
            <person name="Choi J."/>
            <person name="Colborne J.K."/>
            <person name="Werren J.H."/>
            <person name="Hurst G.D.D."/>
        </authorList>
    </citation>
    <scope>NUCLEOTIDE SEQUENCE</scope>
</reference>
<accession>D2U0T8</accession>
<reference evidence="2 4" key="2">
    <citation type="submission" date="2019-03" db="EMBL/GenBank/DDBJ databases">
        <title>Long-read sequencing reveals hyperdense prophage content in a complex bacterial symbiont genome.</title>
        <authorList>
            <person name="Frost C.L."/>
            <person name="Siozios S."/>
            <person name="Nadal-Jimenez P."/>
            <person name="Brockhurst M.A."/>
            <person name="King K.C."/>
            <person name="Darby A.C."/>
            <person name="Hurst G.D.D."/>
        </authorList>
    </citation>
    <scope>NUCLEOTIDE SEQUENCE [LARGE SCALE GENOMIC DNA]</scope>
    <source>
        <strain evidence="2 4">FIN</strain>
        <plasmid evidence="2">pArsFIN8</plasmid>
        <plasmid evidence="4">parsfin8</plasmid>
    </source>
</reference>
<evidence type="ECO:0000313" key="5">
    <source>
        <dbReference type="Proteomes" id="UP001177592"/>
    </source>
</evidence>
<dbReference type="Proteomes" id="UP000295134">
    <property type="component" value="Plasmid pArsFIN8"/>
</dbReference>
<organism evidence="1">
    <name type="scientific">Arsenophonus nasoniae</name>
    <name type="common">son-killer infecting Nasonia vitripennis</name>
    <dbReference type="NCBI Taxonomy" id="638"/>
    <lineage>
        <taxon>Bacteria</taxon>
        <taxon>Pseudomonadati</taxon>
        <taxon>Pseudomonadota</taxon>
        <taxon>Gammaproteobacteria</taxon>
        <taxon>Enterobacterales</taxon>
        <taxon>Morganellaceae</taxon>
        <taxon>Arsenophonus</taxon>
    </lineage>
</organism>
<geneLocation type="plasmid" evidence="2">
    <name>pArsFIN8</name>
</geneLocation>
<dbReference type="EMBL" id="CP038620">
    <property type="protein sequence ID" value="QBY46568.1"/>
    <property type="molecule type" value="Genomic_DNA"/>
</dbReference>
<reference evidence="3" key="3">
    <citation type="submission" date="2023-04" db="EMBL/GenBank/DDBJ databases">
        <title>Genome dynamics across the evolutionary transition to endosymbiosis.</title>
        <authorList>
            <person name="Siozios S."/>
            <person name="Nadal-Jimenez P."/>
            <person name="Azagi T."/>
            <person name="Sprong H."/>
            <person name="Frost C.L."/>
            <person name="Parratt S.R."/>
            <person name="Taylor G."/>
            <person name="Brettell L."/>
            <person name="Lew K.C."/>
            <person name="Croft L."/>
            <person name="King K.C."/>
            <person name="Brockhurst M.A."/>
            <person name="Hypsa V."/>
            <person name="Novakova E."/>
            <person name="Darby A.C."/>
            <person name="Hurst G.D.D."/>
        </authorList>
    </citation>
    <scope>NUCLEOTIDE SEQUENCE</scope>
    <source>
        <strain evidence="3">ANv_CAN</strain>
        <plasmid evidence="3">paNv_CAN3</plasmid>
    </source>
</reference>
<geneLocation type="plasmid" evidence="3 5">
    <name>paNv_CAN3</name>
</geneLocation>
<dbReference type="EMBL" id="FN545218">
    <property type="protein sequence ID" value="CBA74101.1"/>
    <property type="molecule type" value="Genomic_DNA"/>
</dbReference>
<dbReference type="Proteomes" id="UP001177592">
    <property type="component" value="Plasmid paNv_CAN3"/>
</dbReference>
<evidence type="ECO:0000313" key="1">
    <source>
        <dbReference type="EMBL" id="CBA74101.1"/>
    </source>
</evidence>
<keyword evidence="5" id="KW-1185">Reference proteome</keyword>
<evidence type="ECO:0000313" key="4">
    <source>
        <dbReference type="Proteomes" id="UP000295134"/>
    </source>
</evidence>
<protein>
    <submittedName>
        <fullName evidence="1">Uncharacterized protein</fullName>
    </submittedName>
</protein>
<geneLocation type="plasmid" evidence="4">
    <name>parsfin8</name>
</geneLocation>
<keyword evidence="2" id="KW-0614">Plasmid</keyword>
<evidence type="ECO:0000313" key="2">
    <source>
        <dbReference type="EMBL" id="QBY46568.1"/>
    </source>
</evidence>
<evidence type="ECO:0000313" key="3">
    <source>
        <dbReference type="EMBL" id="WGM08419.1"/>
    </source>
</evidence>
<dbReference type="RefSeq" id="WP_155846998.1">
    <property type="nucleotide sequence ID" value="NZ_CP038620.1"/>
</dbReference>
<gene>
    <name evidence="1" type="ORF">ARN_21260</name>
    <name evidence="2" type="ORF">ArsFIN_51790</name>
    <name evidence="3" type="ORF">QE258_23605</name>
</gene>
<sequence length="52" mass="6048">MRDIMLWTASEHTKRFNTLRAPFFVEKIASYTEAPRVGRLSDHRQSSADSVH</sequence>
<name>D2U0T8_9GAMM</name>
<dbReference type="AlphaFoldDB" id="D2U0T8"/>
<dbReference type="EMBL" id="CP123526">
    <property type="protein sequence ID" value="WGM08419.1"/>
    <property type="molecule type" value="Genomic_DNA"/>
</dbReference>
<dbReference type="KEGG" id="ans:ArsFIN_51790"/>